<proteinExistence type="predicted"/>
<keyword evidence="4" id="KW-1185">Reference proteome</keyword>
<feature type="compositionally biased region" description="Low complexity" evidence="1">
    <location>
        <begin position="54"/>
        <end position="66"/>
    </location>
</feature>
<name>B4KU99_DROMO</name>
<dbReference type="InParanoid" id="B4KU99"/>
<feature type="region of interest" description="Disordered" evidence="1">
    <location>
        <begin position="16"/>
        <end position="37"/>
    </location>
</feature>
<reference evidence="3 4" key="1">
    <citation type="journal article" date="2007" name="Nature">
        <title>Evolution of genes and genomes on the Drosophila phylogeny.</title>
        <authorList>
            <consortium name="Drosophila 12 Genomes Consortium"/>
            <person name="Clark A.G."/>
            <person name="Eisen M.B."/>
            <person name="Smith D.R."/>
            <person name="Bergman C.M."/>
            <person name="Oliver B."/>
            <person name="Markow T.A."/>
            <person name="Kaufman T.C."/>
            <person name="Kellis M."/>
            <person name="Gelbart W."/>
            <person name="Iyer V.N."/>
            <person name="Pollard D.A."/>
            <person name="Sackton T.B."/>
            <person name="Larracuente A.M."/>
            <person name="Singh N.D."/>
            <person name="Abad J.P."/>
            <person name="Abt D.N."/>
            <person name="Adryan B."/>
            <person name="Aguade M."/>
            <person name="Akashi H."/>
            <person name="Anderson W.W."/>
            <person name="Aquadro C.F."/>
            <person name="Ardell D.H."/>
            <person name="Arguello R."/>
            <person name="Artieri C.G."/>
            <person name="Barbash D.A."/>
            <person name="Barker D."/>
            <person name="Barsanti P."/>
            <person name="Batterham P."/>
            <person name="Batzoglou S."/>
            <person name="Begun D."/>
            <person name="Bhutkar A."/>
            <person name="Blanco E."/>
            <person name="Bosak S.A."/>
            <person name="Bradley R.K."/>
            <person name="Brand A.D."/>
            <person name="Brent M.R."/>
            <person name="Brooks A.N."/>
            <person name="Brown R.H."/>
            <person name="Butlin R.K."/>
            <person name="Caggese C."/>
            <person name="Calvi B.R."/>
            <person name="Bernardo de Carvalho A."/>
            <person name="Caspi A."/>
            <person name="Castrezana S."/>
            <person name="Celniker S.E."/>
            <person name="Chang J.L."/>
            <person name="Chapple C."/>
            <person name="Chatterji S."/>
            <person name="Chinwalla A."/>
            <person name="Civetta A."/>
            <person name="Clifton S.W."/>
            <person name="Comeron J.M."/>
            <person name="Costello J.C."/>
            <person name="Coyne J.A."/>
            <person name="Daub J."/>
            <person name="David R.G."/>
            <person name="Delcher A.L."/>
            <person name="Delehaunty K."/>
            <person name="Do C.B."/>
            <person name="Ebling H."/>
            <person name="Edwards K."/>
            <person name="Eickbush T."/>
            <person name="Evans J.D."/>
            <person name="Filipski A."/>
            <person name="Findeiss S."/>
            <person name="Freyhult E."/>
            <person name="Fulton L."/>
            <person name="Fulton R."/>
            <person name="Garcia A.C."/>
            <person name="Gardiner A."/>
            <person name="Garfield D.A."/>
            <person name="Garvin B.E."/>
            <person name="Gibson G."/>
            <person name="Gilbert D."/>
            <person name="Gnerre S."/>
            <person name="Godfrey J."/>
            <person name="Good R."/>
            <person name="Gotea V."/>
            <person name="Gravely B."/>
            <person name="Greenberg A.J."/>
            <person name="Griffiths-Jones S."/>
            <person name="Gross S."/>
            <person name="Guigo R."/>
            <person name="Gustafson E.A."/>
            <person name="Haerty W."/>
            <person name="Hahn M.W."/>
            <person name="Halligan D.L."/>
            <person name="Halpern A.L."/>
            <person name="Halter G.M."/>
            <person name="Han M.V."/>
            <person name="Heger A."/>
            <person name="Hillier L."/>
            <person name="Hinrichs A.S."/>
            <person name="Holmes I."/>
            <person name="Hoskins R.A."/>
            <person name="Hubisz M.J."/>
            <person name="Hultmark D."/>
            <person name="Huntley M.A."/>
            <person name="Jaffe D.B."/>
            <person name="Jagadeeshan S."/>
            <person name="Jeck W.R."/>
            <person name="Johnson J."/>
            <person name="Jones C.D."/>
            <person name="Jordan W.C."/>
            <person name="Karpen G.H."/>
            <person name="Kataoka E."/>
            <person name="Keightley P.D."/>
            <person name="Kheradpour P."/>
            <person name="Kirkness E.F."/>
            <person name="Koerich L.B."/>
            <person name="Kristiansen K."/>
            <person name="Kudrna D."/>
            <person name="Kulathinal R.J."/>
            <person name="Kumar S."/>
            <person name="Kwok R."/>
            <person name="Lander E."/>
            <person name="Langley C.H."/>
            <person name="Lapoint R."/>
            <person name="Lazzaro B.P."/>
            <person name="Lee S.J."/>
            <person name="Levesque L."/>
            <person name="Li R."/>
            <person name="Lin C.F."/>
            <person name="Lin M.F."/>
            <person name="Lindblad-Toh K."/>
            <person name="Llopart A."/>
            <person name="Long M."/>
            <person name="Low L."/>
            <person name="Lozovsky E."/>
            <person name="Lu J."/>
            <person name="Luo M."/>
            <person name="Machado C.A."/>
            <person name="Makalowski W."/>
            <person name="Marzo M."/>
            <person name="Matsuda M."/>
            <person name="Matzkin L."/>
            <person name="McAllister B."/>
            <person name="McBride C.S."/>
            <person name="McKernan B."/>
            <person name="McKernan K."/>
            <person name="Mendez-Lago M."/>
            <person name="Minx P."/>
            <person name="Mollenhauer M.U."/>
            <person name="Montooth K."/>
            <person name="Mount S.M."/>
            <person name="Mu X."/>
            <person name="Myers E."/>
            <person name="Negre B."/>
            <person name="Newfeld S."/>
            <person name="Nielsen R."/>
            <person name="Noor M.A."/>
            <person name="O'Grady P."/>
            <person name="Pachter L."/>
            <person name="Papaceit M."/>
            <person name="Parisi M.J."/>
            <person name="Parisi M."/>
            <person name="Parts L."/>
            <person name="Pedersen J.S."/>
            <person name="Pesole G."/>
            <person name="Phillippy A.M."/>
            <person name="Ponting C.P."/>
            <person name="Pop M."/>
            <person name="Porcelli D."/>
            <person name="Powell J.R."/>
            <person name="Prohaska S."/>
            <person name="Pruitt K."/>
            <person name="Puig M."/>
            <person name="Quesneville H."/>
            <person name="Ram K.R."/>
            <person name="Rand D."/>
            <person name="Rasmussen M.D."/>
            <person name="Reed L.K."/>
            <person name="Reenan R."/>
            <person name="Reily A."/>
            <person name="Remington K.A."/>
            <person name="Rieger T.T."/>
            <person name="Ritchie M.G."/>
            <person name="Robin C."/>
            <person name="Rogers Y.H."/>
            <person name="Rohde C."/>
            <person name="Rozas J."/>
            <person name="Rubenfield M.J."/>
            <person name="Ruiz A."/>
            <person name="Russo S."/>
            <person name="Salzberg S.L."/>
            <person name="Sanchez-Gracia A."/>
            <person name="Saranga D.J."/>
            <person name="Sato H."/>
            <person name="Schaeffer S.W."/>
            <person name="Schatz M.C."/>
            <person name="Schlenke T."/>
            <person name="Schwartz R."/>
            <person name="Segarra C."/>
            <person name="Singh R.S."/>
            <person name="Sirot L."/>
            <person name="Sirota M."/>
            <person name="Sisneros N.B."/>
            <person name="Smith C.D."/>
            <person name="Smith T.F."/>
            <person name="Spieth J."/>
            <person name="Stage D.E."/>
            <person name="Stark A."/>
            <person name="Stephan W."/>
            <person name="Strausberg R.L."/>
            <person name="Strempel S."/>
            <person name="Sturgill D."/>
            <person name="Sutton G."/>
            <person name="Sutton G.G."/>
            <person name="Tao W."/>
            <person name="Teichmann S."/>
            <person name="Tobari Y.N."/>
            <person name="Tomimura Y."/>
            <person name="Tsolas J.M."/>
            <person name="Valente V.L."/>
            <person name="Venter E."/>
            <person name="Venter J.C."/>
            <person name="Vicario S."/>
            <person name="Vieira F.G."/>
            <person name="Vilella A.J."/>
            <person name="Villasante A."/>
            <person name="Walenz B."/>
            <person name="Wang J."/>
            <person name="Wasserman M."/>
            <person name="Watts T."/>
            <person name="Wilson D."/>
            <person name="Wilson R.K."/>
            <person name="Wing R.A."/>
            <person name="Wolfner M.F."/>
            <person name="Wong A."/>
            <person name="Wong G.K."/>
            <person name="Wu C.I."/>
            <person name="Wu G."/>
            <person name="Yamamoto D."/>
            <person name="Yang H.P."/>
            <person name="Yang S.P."/>
            <person name="Yorke J.A."/>
            <person name="Yoshida K."/>
            <person name="Zdobnov E."/>
            <person name="Zhang P."/>
            <person name="Zhang Y."/>
            <person name="Zimin A.V."/>
            <person name="Baldwin J."/>
            <person name="Abdouelleil A."/>
            <person name="Abdulkadir J."/>
            <person name="Abebe A."/>
            <person name="Abera B."/>
            <person name="Abreu J."/>
            <person name="Acer S.C."/>
            <person name="Aftuck L."/>
            <person name="Alexander A."/>
            <person name="An P."/>
            <person name="Anderson E."/>
            <person name="Anderson S."/>
            <person name="Arachi H."/>
            <person name="Azer M."/>
            <person name="Bachantsang P."/>
            <person name="Barry A."/>
            <person name="Bayul T."/>
            <person name="Berlin A."/>
            <person name="Bessette D."/>
            <person name="Bloom T."/>
            <person name="Blye J."/>
            <person name="Boguslavskiy L."/>
            <person name="Bonnet C."/>
            <person name="Boukhgalter B."/>
            <person name="Bourzgui I."/>
            <person name="Brown A."/>
            <person name="Cahill P."/>
            <person name="Channer S."/>
            <person name="Cheshatsang Y."/>
            <person name="Chuda L."/>
            <person name="Citroen M."/>
            <person name="Collymore A."/>
            <person name="Cooke P."/>
            <person name="Costello M."/>
            <person name="D'Aco K."/>
            <person name="Daza R."/>
            <person name="De Haan G."/>
            <person name="DeGray S."/>
            <person name="DeMaso C."/>
            <person name="Dhargay N."/>
            <person name="Dooley K."/>
            <person name="Dooley E."/>
            <person name="Doricent M."/>
            <person name="Dorje P."/>
            <person name="Dorjee K."/>
            <person name="Dupes A."/>
            <person name="Elong R."/>
            <person name="Falk J."/>
            <person name="Farina A."/>
            <person name="Faro S."/>
            <person name="Ferguson D."/>
            <person name="Fisher S."/>
            <person name="Foley C.D."/>
            <person name="Franke A."/>
            <person name="Friedrich D."/>
            <person name="Gadbois L."/>
            <person name="Gearin G."/>
            <person name="Gearin C.R."/>
            <person name="Giannoukos G."/>
            <person name="Goode T."/>
            <person name="Graham J."/>
            <person name="Grandbois E."/>
            <person name="Grewal S."/>
            <person name="Gyaltsen K."/>
            <person name="Hafez N."/>
            <person name="Hagos B."/>
            <person name="Hall J."/>
            <person name="Henson C."/>
            <person name="Hollinger A."/>
            <person name="Honan T."/>
            <person name="Huard M.D."/>
            <person name="Hughes L."/>
            <person name="Hurhula B."/>
            <person name="Husby M.E."/>
            <person name="Kamat A."/>
            <person name="Kanga B."/>
            <person name="Kashin S."/>
            <person name="Khazanovich D."/>
            <person name="Kisner P."/>
            <person name="Lance K."/>
            <person name="Lara M."/>
            <person name="Lee W."/>
            <person name="Lennon N."/>
            <person name="Letendre F."/>
            <person name="LeVine R."/>
            <person name="Lipovsky A."/>
            <person name="Liu X."/>
            <person name="Liu J."/>
            <person name="Liu S."/>
            <person name="Lokyitsang T."/>
            <person name="Lokyitsang Y."/>
            <person name="Lubonja R."/>
            <person name="Lui A."/>
            <person name="MacDonald P."/>
            <person name="Magnisalis V."/>
            <person name="Maru K."/>
            <person name="Matthews C."/>
            <person name="McCusker W."/>
            <person name="McDonough S."/>
            <person name="Mehta T."/>
            <person name="Meldrim J."/>
            <person name="Meneus L."/>
            <person name="Mihai O."/>
            <person name="Mihalev A."/>
            <person name="Mihova T."/>
            <person name="Mittelman R."/>
            <person name="Mlenga V."/>
            <person name="Montmayeur A."/>
            <person name="Mulrain L."/>
            <person name="Navidi A."/>
            <person name="Naylor J."/>
            <person name="Negash T."/>
            <person name="Nguyen T."/>
            <person name="Nguyen N."/>
            <person name="Nicol R."/>
            <person name="Norbu C."/>
            <person name="Norbu N."/>
            <person name="Novod N."/>
            <person name="O'Neill B."/>
            <person name="Osman S."/>
            <person name="Markiewicz E."/>
            <person name="Oyono O.L."/>
            <person name="Patti C."/>
            <person name="Phunkhang P."/>
            <person name="Pierre F."/>
            <person name="Priest M."/>
            <person name="Raghuraman S."/>
            <person name="Rege F."/>
            <person name="Reyes R."/>
            <person name="Rise C."/>
            <person name="Rogov P."/>
            <person name="Ross K."/>
            <person name="Ryan E."/>
            <person name="Settipalli S."/>
            <person name="Shea T."/>
            <person name="Sherpa N."/>
            <person name="Shi L."/>
            <person name="Shih D."/>
            <person name="Sparrow T."/>
            <person name="Spaulding J."/>
            <person name="Stalker J."/>
            <person name="Stange-Thomann N."/>
            <person name="Stavropoulos S."/>
            <person name="Stone C."/>
            <person name="Strader C."/>
            <person name="Tesfaye S."/>
            <person name="Thomson T."/>
            <person name="Thoulutsang Y."/>
            <person name="Thoulutsang D."/>
            <person name="Topham K."/>
            <person name="Topping I."/>
            <person name="Tsamla T."/>
            <person name="Vassiliev H."/>
            <person name="Vo A."/>
            <person name="Wangchuk T."/>
            <person name="Wangdi T."/>
            <person name="Weiand M."/>
            <person name="Wilkinson J."/>
            <person name="Wilson A."/>
            <person name="Yadav S."/>
            <person name="Young G."/>
            <person name="Yu Q."/>
            <person name="Zembek L."/>
            <person name="Zhong D."/>
            <person name="Zimmer A."/>
            <person name="Zwirko Z."/>
            <person name="Jaffe D.B."/>
            <person name="Alvarez P."/>
            <person name="Brockman W."/>
            <person name="Butler J."/>
            <person name="Chin C."/>
            <person name="Gnerre S."/>
            <person name="Grabherr M."/>
            <person name="Kleber M."/>
            <person name="Mauceli E."/>
            <person name="MacCallum I."/>
        </authorList>
    </citation>
    <scope>NUCLEOTIDE SEQUENCE [LARGE SCALE GENOMIC DNA]</scope>
    <source>
        <strain evidence="4">Tucson 15081-1352.22</strain>
    </source>
</reference>
<dbReference type="PANTHER" id="PTHR35826:SF1">
    <property type="entry name" value="PROTEIN ATP6V1FNB-LIKE"/>
    <property type="match status" value="1"/>
</dbReference>
<gene>
    <name evidence="3" type="primary">Dmoj\GI20645</name>
    <name evidence="3" type="ORF">Dmoj_GI20645</name>
</gene>
<dbReference type="eggNOG" id="ENOG502TCFV">
    <property type="taxonomic scope" value="Eukaryota"/>
</dbReference>
<dbReference type="PANTHER" id="PTHR35826">
    <property type="entry name" value="PROTEIN ATP6V1FNB-LIKE"/>
    <property type="match status" value="1"/>
</dbReference>
<dbReference type="EMBL" id="CH933808">
    <property type="protein sequence ID" value="EDW09695.2"/>
    <property type="molecule type" value="Genomic_DNA"/>
</dbReference>
<accession>B4KU99</accession>
<evidence type="ECO:0000313" key="4">
    <source>
        <dbReference type="Proteomes" id="UP000009192"/>
    </source>
</evidence>
<organism evidence="3 4">
    <name type="scientific">Drosophila mojavensis</name>
    <name type="common">Fruit fly</name>
    <dbReference type="NCBI Taxonomy" id="7230"/>
    <lineage>
        <taxon>Eukaryota</taxon>
        <taxon>Metazoa</taxon>
        <taxon>Ecdysozoa</taxon>
        <taxon>Arthropoda</taxon>
        <taxon>Hexapoda</taxon>
        <taxon>Insecta</taxon>
        <taxon>Pterygota</taxon>
        <taxon>Neoptera</taxon>
        <taxon>Endopterygota</taxon>
        <taxon>Diptera</taxon>
        <taxon>Brachycera</taxon>
        <taxon>Muscomorpha</taxon>
        <taxon>Ephydroidea</taxon>
        <taxon>Drosophilidae</taxon>
        <taxon>Drosophila</taxon>
    </lineage>
</organism>
<evidence type="ECO:0000313" key="3">
    <source>
        <dbReference type="EMBL" id="EDW09695.2"/>
    </source>
</evidence>
<evidence type="ECO:0000259" key="2">
    <source>
        <dbReference type="Pfam" id="PF22589"/>
    </source>
</evidence>
<dbReference type="HOGENOM" id="CLU_108650_0_0_1"/>
<sequence>MFRCQNKQVTTKFQSAKQNVSSGVNQSTNMKPRTTTTRATAAKVANGEKKLATATTRTTTTTTTTTNSAHKLSPASVQTAPRIQVKPCLNSTSSKLAGKSDGSNATAVGSRKAKIFRHQDNISSRMRIIAGALPRAAQWHNNRIYRPSSSKIFDYDLSKQEARFFGQFRTPMKSVPADELQLLRSGNRSSYLETRYGHTPDVKYNYPEATSWRYGWFHQVNVTAK</sequence>
<dbReference type="Pfam" id="PF22589">
    <property type="entry name" value="SPMIP1"/>
    <property type="match status" value="1"/>
</dbReference>
<dbReference type="KEGG" id="dmo:Dmoj_GI20645"/>
<feature type="compositionally biased region" description="Polar residues" evidence="1">
    <location>
        <begin position="67"/>
        <end position="78"/>
    </location>
</feature>
<dbReference type="InterPro" id="IPR054323">
    <property type="entry name" value="SPMIP1_C"/>
</dbReference>
<evidence type="ECO:0000256" key="1">
    <source>
        <dbReference type="SAM" id="MobiDB-lite"/>
    </source>
</evidence>
<dbReference type="OrthoDB" id="410807at2759"/>
<feature type="domain" description="Sperm microtubule inner protein 1 C-terminal" evidence="2">
    <location>
        <begin position="140"/>
        <end position="218"/>
    </location>
</feature>
<protein>
    <recommendedName>
        <fullName evidence="2">Sperm microtubule inner protein 1 C-terminal domain-containing protein</fullName>
    </recommendedName>
</protein>
<dbReference type="AlphaFoldDB" id="B4KU99"/>
<feature type="region of interest" description="Disordered" evidence="1">
    <location>
        <begin position="54"/>
        <end position="78"/>
    </location>
</feature>
<feature type="compositionally biased region" description="Polar residues" evidence="1">
    <location>
        <begin position="16"/>
        <end position="32"/>
    </location>
</feature>
<dbReference type="Proteomes" id="UP000009192">
    <property type="component" value="Unassembled WGS sequence"/>
</dbReference>